<dbReference type="EMBL" id="DS268464">
    <property type="protein sequence ID" value="EFP06628.1"/>
    <property type="molecule type" value="Genomic_DNA"/>
</dbReference>
<dbReference type="OrthoDB" id="5902497at2759"/>
<organism evidence="2">
    <name type="scientific">Caenorhabditis remanei</name>
    <name type="common">Caenorhabditis vulgaris</name>
    <dbReference type="NCBI Taxonomy" id="31234"/>
    <lineage>
        <taxon>Eukaryota</taxon>
        <taxon>Metazoa</taxon>
        <taxon>Ecdysozoa</taxon>
        <taxon>Nematoda</taxon>
        <taxon>Chromadorea</taxon>
        <taxon>Rhabditida</taxon>
        <taxon>Rhabditina</taxon>
        <taxon>Rhabditomorpha</taxon>
        <taxon>Rhabditoidea</taxon>
        <taxon>Rhabditidae</taxon>
        <taxon>Peloderinae</taxon>
        <taxon>Caenorhabditis</taxon>
    </lineage>
</organism>
<dbReference type="Proteomes" id="UP000008281">
    <property type="component" value="Unassembled WGS sequence"/>
</dbReference>
<evidence type="ECO:0000313" key="2">
    <source>
        <dbReference type="Proteomes" id="UP000008281"/>
    </source>
</evidence>
<sequence>MGRREGCLISWIRKNRGFQTSTELSECIVIPMGNDTELNVYCSEPDKEEREYCSWSKFIMKLKWQPRGYARAIEW</sequence>
<name>E3MPP1_CAERE</name>
<reference evidence="1" key="1">
    <citation type="submission" date="2007-07" db="EMBL/GenBank/DDBJ databases">
        <title>PCAP assembly of the Caenorhabditis remanei genome.</title>
        <authorList>
            <consortium name="The Caenorhabditis remanei Sequencing Consortium"/>
            <person name="Wilson R.K."/>
        </authorList>
    </citation>
    <scope>NUCLEOTIDE SEQUENCE [LARGE SCALE GENOMIC DNA]</scope>
    <source>
        <strain evidence="1">PB4641</strain>
    </source>
</reference>
<dbReference type="AlphaFoldDB" id="E3MPP1"/>
<keyword evidence="2" id="KW-1185">Reference proteome</keyword>
<gene>
    <name evidence="1" type="ORF">CRE_12057</name>
</gene>
<evidence type="ECO:0000313" key="1">
    <source>
        <dbReference type="EMBL" id="EFP06628.1"/>
    </source>
</evidence>
<dbReference type="InParanoid" id="E3MPP1"/>
<dbReference type="HOGENOM" id="CLU_2673467_0_0_1"/>
<protein>
    <submittedName>
        <fullName evidence="1">Uncharacterized protein</fullName>
    </submittedName>
</protein>
<accession>E3MPP1</accession>
<proteinExistence type="predicted"/>